<dbReference type="InterPro" id="IPR007372">
    <property type="entry name" value="Lipid/polyisoprenoid-bd_YceI"/>
</dbReference>
<evidence type="ECO:0000313" key="3">
    <source>
        <dbReference type="EMBL" id="ANO51795.1"/>
    </source>
</evidence>
<dbReference type="Gene3D" id="2.40.128.110">
    <property type="entry name" value="Lipid/polyisoprenoid-binding, YceI-like"/>
    <property type="match status" value="1"/>
</dbReference>
<organism evidence="3 4">
    <name type="scientific">Woeseia oceani</name>
    <dbReference type="NCBI Taxonomy" id="1548547"/>
    <lineage>
        <taxon>Bacteria</taxon>
        <taxon>Pseudomonadati</taxon>
        <taxon>Pseudomonadota</taxon>
        <taxon>Gammaproteobacteria</taxon>
        <taxon>Woeseiales</taxon>
        <taxon>Woeseiaceae</taxon>
        <taxon>Woeseia</taxon>
    </lineage>
</organism>
<dbReference type="EMBL" id="CP016268">
    <property type="protein sequence ID" value="ANO51795.1"/>
    <property type="molecule type" value="Genomic_DNA"/>
</dbReference>
<reference evidence="3 4" key="1">
    <citation type="submission" date="2016-06" db="EMBL/GenBank/DDBJ databases">
        <title>Complete genome sequence of a deep-branching marine Gamma Proteobacterium Woeseia oceani type strain XK5.</title>
        <authorList>
            <person name="Mu D."/>
            <person name="Du Z."/>
        </authorList>
    </citation>
    <scope>NUCLEOTIDE SEQUENCE [LARGE SCALE GENOMIC DNA]</scope>
    <source>
        <strain evidence="3 4">XK5</strain>
    </source>
</reference>
<keyword evidence="4" id="KW-1185">Reference proteome</keyword>
<dbReference type="Proteomes" id="UP000092695">
    <property type="component" value="Chromosome"/>
</dbReference>
<name>A0A193LGX5_9GAMM</name>
<accession>A0A193LGX5</accession>
<dbReference type="Pfam" id="PF04264">
    <property type="entry name" value="YceI"/>
    <property type="match status" value="1"/>
</dbReference>
<dbReference type="SUPFAM" id="SSF101874">
    <property type="entry name" value="YceI-like"/>
    <property type="match status" value="1"/>
</dbReference>
<proteinExistence type="predicted"/>
<protein>
    <recommendedName>
        <fullName evidence="2">Lipid/polyisoprenoid-binding YceI-like domain-containing protein</fullName>
    </recommendedName>
</protein>
<evidence type="ECO:0000259" key="2">
    <source>
        <dbReference type="Pfam" id="PF04264"/>
    </source>
</evidence>
<dbReference type="OrthoDB" id="273832at2"/>
<feature type="signal peptide" evidence="1">
    <location>
        <begin position="1"/>
        <end position="40"/>
    </location>
</feature>
<sequence>MEARMNNNMHAHTLRTLPGWRLARTLMVCACLLAVWPRSANTAPAMYSIDNANSWVRVLVYSGGLLSRLGHNHVISHRNIRGCLRMETPIYRSQLLAELAVNEFTIDEHAERIAAGGEFPDTVPDKDIAATRENMLGPALLDAKQHPQVRLTAAAVSGTFPHVQMAATLHIQDRQVPITVPLTLQLEANSVIASGSLALDHEQLGLRRFSAALGALRVRNLMEMQFHIASQRLGTAQEISDCQRALAVVDNDNAAVFDPATK</sequence>
<gene>
    <name evidence="3" type="ORF">BA177_11805</name>
</gene>
<evidence type="ECO:0000313" key="4">
    <source>
        <dbReference type="Proteomes" id="UP000092695"/>
    </source>
</evidence>
<feature type="domain" description="Lipid/polyisoprenoid-binding YceI-like" evidence="2">
    <location>
        <begin position="129"/>
        <end position="228"/>
    </location>
</feature>
<dbReference type="AlphaFoldDB" id="A0A193LGX5"/>
<dbReference type="InterPro" id="IPR036761">
    <property type="entry name" value="TTHA0802/YceI-like_sf"/>
</dbReference>
<dbReference type="KEGG" id="woc:BA177_11805"/>
<evidence type="ECO:0000256" key="1">
    <source>
        <dbReference type="SAM" id="SignalP"/>
    </source>
</evidence>
<keyword evidence="1" id="KW-0732">Signal</keyword>
<dbReference type="STRING" id="1548547.BA177_11805"/>
<feature type="chain" id="PRO_5008260208" description="Lipid/polyisoprenoid-binding YceI-like domain-containing protein" evidence="1">
    <location>
        <begin position="41"/>
        <end position="262"/>
    </location>
</feature>